<proteinExistence type="predicted"/>
<dbReference type="EMBL" id="MLJW01000989">
    <property type="protein sequence ID" value="OIQ80952.1"/>
    <property type="molecule type" value="Genomic_DNA"/>
</dbReference>
<dbReference type="PANTHER" id="PTHR37398:SF3">
    <property type="entry name" value="GLYCOSIDE HYDROLASE FAMILY 5 DOMAIN-CONTAINING PROTEIN"/>
    <property type="match status" value="1"/>
</dbReference>
<reference evidence="1" key="1">
    <citation type="submission" date="2016-10" db="EMBL/GenBank/DDBJ databases">
        <title>Sequence of Gallionella enrichment culture.</title>
        <authorList>
            <person name="Poehlein A."/>
            <person name="Muehling M."/>
            <person name="Daniel R."/>
        </authorList>
    </citation>
    <scope>NUCLEOTIDE SEQUENCE</scope>
</reference>
<name>A0A1J5QC13_9ZZZZ</name>
<dbReference type="SUPFAM" id="SSF51445">
    <property type="entry name" value="(Trans)glycosidases"/>
    <property type="match status" value="1"/>
</dbReference>
<dbReference type="AlphaFoldDB" id="A0A1J5QC13"/>
<accession>A0A1J5QC13</accession>
<dbReference type="PANTHER" id="PTHR37398">
    <property type="entry name" value="ENDO-BETA-1,4-MANNANASE"/>
    <property type="match status" value="1"/>
</dbReference>
<protein>
    <submittedName>
        <fullName evidence="1">Uncharacterized protein</fullName>
    </submittedName>
</protein>
<comment type="caution">
    <text evidence="1">The sequence shown here is derived from an EMBL/GenBank/DDBJ whole genome shotgun (WGS) entry which is preliminary data.</text>
</comment>
<dbReference type="SUPFAM" id="SSF49785">
    <property type="entry name" value="Galactose-binding domain-like"/>
    <property type="match status" value="1"/>
</dbReference>
<evidence type="ECO:0000313" key="1">
    <source>
        <dbReference type="EMBL" id="OIQ80952.1"/>
    </source>
</evidence>
<gene>
    <name evidence="1" type="ORF">GALL_372930</name>
</gene>
<organism evidence="1">
    <name type="scientific">mine drainage metagenome</name>
    <dbReference type="NCBI Taxonomy" id="410659"/>
    <lineage>
        <taxon>unclassified sequences</taxon>
        <taxon>metagenomes</taxon>
        <taxon>ecological metagenomes</taxon>
    </lineage>
</organism>
<dbReference type="Gene3D" id="3.20.20.80">
    <property type="entry name" value="Glycosidases"/>
    <property type="match status" value="1"/>
</dbReference>
<dbReference type="Gene3D" id="2.60.120.260">
    <property type="entry name" value="Galactose-binding domain-like"/>
    <property type="match status" value="1"/>
</dbReference>
<sequence>MIRSKLTWLFLLLASISSSAYAQRIGVSGTQFQVNGNQIWLNGANTPWHNWNDFGTGNYDNSWWESNFQSLANAHINCVRVWISCTGGGININSDGTVTGVTSTFFSDLDQFFALAQKYKVYVLVTTMSFDFFNANESANYQAWRNCVNDPTKVATLASNYITPLVNRYKSNPYFFAVDVCNEPEVAEQTSDDGQIAWSNLQYLVGYVAAAVHNAGGGVLATTGSEGIKWNSTQAGADGNYWSNSALQAQYNNSNAYLDFYETHWYSWQVYWFGDPASSTTPSTYGINDRPNIIGECPAVGMETQDSSGNTIAAENPTDTYEGAYQHGWQGVLAWSSNGVDNNGSLSDFSSGTTAFYNNHPGLVVPSSGSGVTTHSGSYMVEANPAGNWSNLAQNVNVNANSSYTLSFWLQGTGSIHVRVMSSDWSTTLAQGDFTPGSSWNQASLTFNTSGNTVVVLDFTDSTSGGTLYIDDVSCSTSGGSNVVADPGFEDGSGQSSWFIQNPPFSIIQP</sequence>
<dbReference type="InterPro" id="IPR008979">
    <property type="entry name" value="Galactose-bd-like_sf"/>
</dbReference>
<dbReference type="InterPro" id="IPR017853">
    <property type="entry name" value="GH"/>
</dbReference>